<dbReference type="RefSeq" id="WP_057705947.1">
    <property type="nucleotide sequence ID" value="NZ_JQCL01000053.1"/>
</dbReference>
<reference evidence="3 4" key="1">
    <citation type="journal article" date="2015" name="Genome Announc.">
        <title>Expanding the biotechnology potential of lactobacilli through comparative genomics of 213 strains and associated genera.</title>
        <authorList>
            <person name="Sun Z."/>
            <person name="Harris H.M."/>
            <person name="McCann A."/>
            <person name="Guo C."/>
            <person name="Argimon S."/>
            <person name="Zhang W."/>
            <person name="Yang X."/>
            <person name="Jeffery I.B."/>
            <person name="Cooney J.C."/>
            <person name="Kagawa T.F."/>
            <person name="Liu W."/>
            <person name="Song Y."/>
            <person name="Salvetti E."/>
            <person name="Wrobel A."/>
            <person name="Rasinkangas P."/>
            <person name="Parkhill J."/>
            <person name="Rea M.C."/>
            <person name="O'Sullivan O."/>
            <person name="Ritari J."/>
            <person name="Douillard F.P."/>
            <person name="Paul Ross R."/>
            <person name="Yang R."/>
            <person name="Briner A.E."/>
            <person name="Felis G.E."/>
            <person name="de Vos W.M."/>
            <person name="Barrangou R."/>
            <person name="Klaenhammer T.R."/>
            <person name="Caufield P.W."/>
            <person name="Cui Y."/>
            <person name="Zhang H."/>
            <person name="O'Toole P.W."/>
        </authorList>
    </citation>
    <scope>NUCLEOTIDE SEQUENCE [LARGE SCALE GENOMIC DNA]</scope>
    <source>
        <strain evidence="3 4">LMG 26013</strain>
    </source>
</reference>
<keyword evidence="1" id="KW-0812">Transmembrane</keyword>
<keyword evidence="1" id="KW-1133">Transmembrane helix</keyword>
<feature type="transmembrane region" description="Helical" evidence="1">
    <location>
        <begin position="12"/>
        <end position="36"/>
    </location>
</feature>
<keyword evidence="4" id="KW-1185">Reference proteome</keyword>
<feature type="transmembrane region" description="Helical" evidence="1">
    <location>
        <begin position="48"/>
        <end position="67"/>
    </location>
</feature>
<dbReference type="NCBIfam" id="TIGR00254">
    <property type="entry name" value="GGDEF"/>
    <property type="match status" value="1"/>
</dbReference>
<dbReference type="PANTHER" id="PTHR45138">
    <property type="entry name" value="REGULATORY COMPONENTS OF SENSORY TRANSDUCTION SYSTEM"/>
    <property type="match status" value="1"/>
</dbReference>
<dbReference type="SMART" id="SM00267">
    <property type="entry name" value="GGDEF"/>
    <property type="match status" value="1"/>
</dbReference>
<evidence type="ECO:0000259" key="2">
    <source>
        <dbReference type="PROSITE" id="PS50887"/>
    </source>
</evidence>
<name>A0A0R2MJ28_9LACO</name>
<feature type="domain" description="GGDEF" evidence="2">
    <location>
        <begin position="242"/>
        <end position="376"/>
    </location>
</feature>
<dbReference type="AlphaFoldDB" id="A0A0R2MJ28"/>
<accession>A0A0R2MJ28</accession>
<evidence type="ECO:0000313" key="4">
    <source>
        <dbReference type="Proteomes" id="UP000051783"/>
    </source>
</evidence>
<dbReference type="Proteomes" id="UP000051783">
    <property type="component" value="Unassembled WGS sequence"/>
</dbReference>
<dbReference type="GO" id="GO:0043709">
    <property type="term" value="P:cell adhesion involved in single-species biofilm formation"/>
    <property type="evidence" value="ECO:0007669"/>
    <property type="project" value="TreeGrafter"/>
</dbReference>
<feature type="transmembrane region" description="Helical" evidence="1">
    <location>
        <begin position="73"/>
        <end position="92"/>
    </location>
</feature>
<dbReference type="GO" id="GO:0005886">
    <property type="term" value="C:plasma membrane"/>
    <property type="evidence" value="ECO:0007669"/>
    <property type="project" value="TreeGrafter"/>
</dbReference>
<protein>
    <submittedName>
        <fullName evidence="3">Protein containing diguanylate cyclase phosphodiesterase domain 1 (Ggdef)</fullName>
    </submittedName>
</protein>
<dbReference type="STRING" id="942150.IV64_GL002210"/>
<dbReference type="SUPFAM" id="SSF55073">
    <property type="entry name" value="Nucleotide cyclase"/>
    <property type="match status" value="1"/>
</dbReference>
<gene>
    <name evidence="3" type="ORF">IV64_GL002210</name>
</gene>
<dbReference type="GO" id="GO:1902201">
    <property type="term" value="P:negative regulation of bacterial-type flagellum-dependent cell motility"/>
    <property type="evidence" value="ECO:0007669"/>
    <property type="project" value="TreeGrafter"/>
</dbReference>
<dbReference type="InterPro" id="IPR050469">
    <property type="entry name" value="Diguanylate_Cyclase"/>
</dbReference>
<feature type="transmembrane region" description="Helical" evidence="1">
    <location>
        <begin position="148"/>
        <end position="166"/>
    </location>
</feature>
<dbReference type="PATRIC" id="fig|942150.3.peg.2311"/>
<proteinExistence type="predicted"/>
<dbReference type="OrthoDB" id="9759607at2"/>
<keyword evidence="1" id="KW-0472">Membrane</keyword>
<evidence type="ECO:0000313" key="3">
    <source>
        <dbReference type="EMBL" id="KRO11693.1"/>
    </source>
</evidence>
<dbReference type="Gene3D" id="3.30.70.270">
    <property type="match status" value="1"/>
</dbReference>
<dbReference type="GO" id="GO:0052621">
    <property type="term" value="F:diguanylate cyclase activity"/>
    <property type="evidence" value="ECO:0007669"/>
    <property type="project" value="TreeGrafter"/>
</dbReference>
<dbReference type="InterPro" id="IPR029787">
    <property type="entry name" value="Nucleotide_cyclase"/>
</dbReference>
<dbReference type="CDD" id="cd01949">
    <property type="entry name" value="GGDEF"/>
    <property type="match status" value="1"/>
</dbReference>
<comment type="caution">
    <text evidence="3">The sequence shown here is derived from an EMBL/GenBank/DDBJ whole genome shotgun (WGS) entry which is preliminary data.</text>
</comment>
<evidence type="ECO:0000256" key="1">
    <source>
        <dbReference type="SAM" id="Phobius"/>
    </source>
</evidence>
<dbReference type="PANTHER" id="PTHR45138:SF9">
    <property type="entry name" value="DIGUANYLATE CYCLASE DGCM-RELATED"/>
    <property type="match status" value="1"/>
</dbReference>
<sequence length="376" mass="44271">MTWLYWRVPPFVTSIFFVLGVLTLYWVLLNWMISWVHRHHIDIADDMLNAWFGVIYMLLFVFSMQTLIVGTSISWQFMNFQIIALIFCGYFLNIHLRYYALLPVVLVFMVFNHSIFYWQSWGHAATLLLFFWSLNYTRIHFQKHRYAWGYYMMVSTFFGGVLWVWMKLKFNLDWTTFFQEWIYLIIFEVLLYGYVTMLTNDSELKLRLAKFANHDALTQTENYGAYTSEIEGLFSDSTKNHLNLSMMMFDIDHFKHVNDTYGHLAGDRVLQHVVTVAQTVIDANDPNVKLYRTGGEEFNIVFPGYDLASTTTIVNQIFTAINNLDVKFDDQQIPISISVGVSSLACDDQTDNDFYNRVDQNLYHSKRNGRMQITTA</sequence>
<organism evidence="3 4">
    <name type="scientific">Lactiplantibacillus xiangfangensis</name>
    <dbReference type="NCBI Taxonomy" id="942150"/>
    <lineage>
        <taxon>Bacteria</taxon>
        <taxon>Bacillati</taxon>
        <taxon>Bacillota</taxon>
        <taxon>Bacilli</taxon>
        <taxon>Lactobacillales</taxon>
        <taxon>Lactobacillaceae</taxon>
        <taxon>Lactiplantibacillus</taxon>
    </lineage>
</organism>
<dbReference type="Pfam" id="PF00990">
    <property type="entry name" value="GGDEF"/>
    <property type="match status" value="1"/>
</dbReference>
<dbReference type="PROSITE" id="PS50887">
    <property type="entry name" value="GGDEF"/>
    <property type="match status" value="1"/>
</dbReference>
<dbReference type="InterPro" id="IPR043128">
    <property type="entry name" value="Rev_trsase/Diguanyl_cyclase"/>
</dbReference>
<dbReference type="InterPro" id="IPR000160">
    <property type="entry name" value="GGDEF_dom"/>
</dbReference>
<dbReference type="EMBL" id="JQCL01000053">
    <property type="protein sequence ID" value="KRO11693.1"/>
    <property type="molecule type" value="Genomic_DNA"/>
</dbReference>
<feature type="transmembrane region" description="Helical" evidence="1">
    <location>
        <begin position="181"/>
        <end position="200"/>
    </location>
</feature>